<dbReference type="AlphaFoldDB" id="A0A0V1DVG9"/>
<proteinExistence type="predicted"/>
<dbReference type="EMBL" id="JYDR01000206">
    <property type="protein sequence ID" value="KRY65541.1"/>
    <property type="molecule type" value="Genomic_DNA"/>
</dbReference>
<dbReference type="Proteomes" id="UP000054632">
    <property type="component" value="Unassembled WGS sequence"/>
</dbReference>
<comment type="caution">
    <text evidence="1">The sequence shown here is derived from an EMBL/GenBank/DDBJ whole genome shotgun (WGS) entry which is preliminary data.</text>
</comment>
<name>A0A0V1DVG9_TRIPS</name>
<sequence>MALSTRKHKAVLILVFGFRLFVFIHFANEPYFLRTSRNDDTYQQRKNAEFDKILTPCMTWKRCVFIHKSRQETFSNTERVRFIHFHHQFPCSHTNKPSHNVEFLEEKWKLLKLFINQVISRLVE</sequence>
<protein>
    <submittedName>
        <fullName evidence="1">Uncharacterized protein</fullName>
    </submittedName>
</protein>
<evidence type="ECO:0000313" key="2">
    <source>
        <dbReference type="Proteomes" id="UP000054632"/>
    </source>
</evidence>
<evidence type="ECO:0000313" key="1">
    <source>
        <dbReference type="EMBL" id="KRY65541.1"/>
    </source>
</evidence>
<organism evidence="1 2">
    <name type="scientific">Trichinella pseudospiralis</name>
    <name type="common">Parasitic roundworm</name>
    <dbReference type="NCBI Taxonomy" id="6337"/>
    <lineage>
        <taxon>Eukaryota</taxon>
        <taxon>Metazoa</taxon>
        <taxon>Ecdysozoa</taxon>
        <taxon>Nematoda</taxon>
        <taxon>Enoplea</taxon>
        <taxon>Dorylaimia</taxon>
        <taxon>Trichinellida</taxon>
        <taxon>Trichinellidae</taxon>
        <taxon>Trichinella</taxon>
    </lineage>
</organism>
<accession>A0A0V1DVG9</accession>
<gene>
    <name evidence="1" type="ORF">T4A_9110</name>
</gene>
<reference evidence="1 2" key="1">
    <citation type="submission" date="2015-01" db="EMBL/GenBank/DDBJ databases">
        <title>Evolution of Trichinella species and genotypes.</title>
        <authorList>
            <person name="Korhonen P.K."/>
            <person name="Edoardo P."/>
            <person name="Giuseppe L.R."/>
            <person name="Gasser R.B."/>
        </authorList>
    </citation>
    <scope>NUCLEOTIDE SEQUENCE [LARGE SCALE GENOMIC DNA]</scope>
    <source>
        <strain evidence="1">ISS13</strain>
    </source>
</reference>